<protein>
    <submittedName>
        <fullName evidence="4">Uu.00g070140.m01.CDS01</fullName>
    </submittedName>
</protein>
<dbReference type="GO" id="GO:0016614">
    <property type="term" value="F:oxidoreductase activity, acting on CH-OH group of donors"/>
    <property type="evidence" value="ECO:0007669"/>
    <property type="project" value="InterPro"/>
</dbReference>
<dbReference type="InterPro" id="IPR000172">
    <property type="entry name" value="GMC_OxRdtase_N"/>
</dbReference>
<dbReference type="Proteomes" id="UP001295740">
    <property type="component" value="Unassembled WGS sequence"/>
</dbReference>
<evidence type="ECO:0000256" key="1">
    <source>
        <dbReference type="ARBA" id="ARBA00010790"/>
    </source>
</evidence>
<evidence type="ECO:0000256" key="2">
    <source>
        <dbReference type="PIRSR" id="PIRSR000137-2"/>
    </source>
</evidence>
<dbReference type="Pfam" id="PF00732">
    <property type="entry name" value="GMC_oxred_N"/>
    <property type="match status" value="1"/>
</dbReference>
<gene>
    <name evidence="4" type="ORF">KHLLAP_LOCUS11857</name>
</gene>
<comment type="cofactor">
    <cofactor evidence="2">
        <name>FAD</name>
        <dbReference type="ChEBI" id="CHEBI:57692"/>
    </cofactor>
</comment>
<proteinExistence type="inferred from homology"/>
<dbReference type="Gene3D" id="3.50.50.60">
    <property type="entry name" value="FAD/NAD(P)-binding domain"/>
    <property type="match status" value="1"/>
</dbReference>
<dbReference type="Gene3D" id="3.30.560.10">
    <property type="entry name" value="Glucose Oxidase, domain 3"/>
    <property type="match status" value="1"/>
</dbReference>
<dbReference type="PANTHER" id="PTHR11552:SF210">
    <property type="entry name" value="GLUCOSE-METHANOL-CHOLINE OXIDOREDUCTASE N-TERMINAL DOMAIN-CONTAINING PROTEIN-RELATED"/>
    <property type="match status" value="1"/>
</dbReference>
<feature type="binding site" evidence="2">
    <location>
        <begin position="18"/>
        <end position="19"/>
    </location>
    <ligand>
        <name>FAD</name>
        <dbReference type="ChEBI" id="CHEBI:57692"/>
    </ligand>
</feature>
<evidence type="ECO:0000313" key="4">
    <source>
        <dbReference type="EMBL" id="CAJ2511389.1"/>
    </source>
</evidence>
<feature type="binding site" evidence="2">
    <location>
        <position position="93"/>
    </location>
    <ligand>
        <name>FAD</name>
        <dbReference type="ChEBI" id="CHEBI:57692"/>
    </ligand>
</feature>
<comment type="caution">
    <text evidence="4">The sequence shown here is derived from an EMBL/GenBank/DDBJ whole genome shotgun (WGS) entry which is preliminary data.</text>
</comment>
<sequence>MAQQGISEYDLIIVGAGTSGCVLANRLSEDPNVSVFVLEAGEDRSHDERIYTPGLAGSMWENPEFDWQYVSEPAPGMNNRRIKHPRGRVIGGTSAINSFALIYPSAAGIDAWAELGNEGWDWDTLAPYFLKFQTIVPPSREVKEQLNIMHSDENIRKSNGPIQASFPLRVTEFQKAWVDTFRTLDLECVSDPLTGHAIGGHTSTCHITGDTHERSHAGVAYLDPVLERTNLTDITNAWVQRLAIEKDGPEPIVRGVVYSRDGVLKEVRAKREVIIAVGTFNTPQILDLSGIGDPAILEQHGIDVVYANPAVGENLQDHIRSGISFELNDDAPPRTTLPVEEARRLYEKDRYGPWAEQGTFAFAYTPLVPFLDPDESEKLETLLDRHMQDDGSWSPFIRKRDAFIRKVVESADEATAVTFLSRKPLTDEEGGNFDTLHCMLSHPFSAGSVHITSADAQIKPSVDFKYYSHPLDVEILYMLDRFRCWINWQRQSHRHPTLKLRERGFLKDTLQIRSTVLKIWRELLHRPTTIRVAHALWALWWTVA</sequence>
<dbReference type="SUPFAM" id="SSF54373">
    <property type="entry name" value="FAD-linked reductases, C-terminal domain"/>
    <property type="match status" value="1"/>
</dbReference>
<dbReference type="EMBL" id="CAUWAG010000018">
    <property type="protein sequence ID" value="CAJ2511389.1"/>
    <property type="molecule type" value="Genomic_DNA"/>
</dbReference>
<organism evidence="4 5">
    <name type="scientific">Anthostomella pinea</name>
    <dbReference type="NCBI Taxonomy" id="933095"/>
    <lineage>
        <taxon>Eukaryota</taxon>
        <taxon>Fungi</taxon>
        <taxon>Dikarya</taxon>
        <taxon>Ascomycota</taxon>
        <taxon>Pezizomycotina</taxon>
        <taxon>Sordariomycetes</taxon>
        <taxon>Xylariomycetidae</taxon>
        <taxon>Xylariales</taxon>
        <taxon>Xylariaceae</taxon>
        <taxon>Anthostomella</taxon>
    </lineage>
</organism>
<dbReference type="AlphaFoldDB" id="A0AAI8YNI3"/>
<dbReference type="InterPro" id="IPR012132">
    <property type="entry name" value="GMC_OxRdtase"/>
</dbReference>
<evidence type="ECO:0000259" key="3">
    <source>
        <dbReference type="PROSITE" id="PS00624"/>
    </source>
</evidence>
<dbReference type="PIRSF" id="PIRSF000137">
    <property type="entry name" value="Alcohol_oxidase"/>
    <property type="match status" value="1"/>
</dbReference>
<keyword evidence="2" id="KW-0285">Flavoprotein</keyword>
<dbReference type="PANTHER" id="PTHR11552">
    <property type="entry name" value="GLUCOSE-METHANOL-CHOLINE GMC OXIDOREDUCTASE"/>
    <property type="match status" value="1"/>
</dbReference>
<accession>A0AAI8YNI3</accession>
<reference evidence="4" key="1">
    <citation type="submission" date="2023-10" db="EMBL/GenBank/DDBJ databases">
        <authorList>
            <person name="Hackl T."/>
        </authorList>
    </citation>
    <scope>NUCLEOTIDE SEQUENCE</scope>
</reference>
<keyword evidence="2" id="KW-0274">FAD</keyword>
<feature type="binding site" evidence="2">
    <location>
        <position position="239"/>
    </location>
    <ligand>
        <name>FAD</name>
        <dbReference type="ChEBI" id="CHEBI:57692"/>
    </ligand>
</feature>
<keyword evidence="5" id="KW-1185">Reference proteome</keyword>
<comment type="similarity">
    <text evidence="1">Belongs to the GMC oxidoreductase family.</text>
</comment>
<name>A0AAI8YNI3_9PEZI</name>
<dbReference type="GO" id="GO:0050660">
    <property type="term" value="F:flavin adenine dinucleotide binding"/>
    <property type="evidence" value="ECO:0007669"/>
    <property type="project" value="InterPro"/>
</dbReference>
<dbReference type="SUPFAM" id="SSF51905">
    <property type="entry name" value="FAD/NAD(P)-binding domain"/>
    <property type="match status" value="1"/>
</dbReference>
<feature type="binding site" evidence="2">
    <location>
        <position position="89"/>
    </location>
    <ligand>
        <name>FAD</name>
        <dbReference type="ChEBI" id="CHEBI:57692"/>
    </ligand>
</feature>
<feature type="domain" description="Glucose-methanol-choline oxidoreductase N-terminal" evidence="3">
    <location>
        <begin position="278"/>
        <end position="292"/>
    </location>
</feature>
<dbReference type="InterPro" id="IPR036188">
    <property type="entry name" value="FAD/NAD-bd_sf"/>
</dbReference>
<dbReference type="PROSITE" id="PS00624">
    <property type="entry name" value="GMC_OXRED_2"/>
    <property type="match status" value="1"/>
</dbReference>
<evidence type="ECO:0000313" key="5">
    <source>
        <dbReference type="Proteomes" id="UP001295740"/>
    </source>
</evidence>